<dbReference type="Gene3D" id="2.60.120.10">
    <property type="entry name" value="Jelly Rolls"/>
    <property type="match status" value="1"/>
</dbReference>
<dbReference type="InterPro" id="IPR011051">
    <property type="entry name" value="RmlC_Cupin_sf"/>
</dbReference>
<evidence type="ECO:0000256" key="3">
    <source>
        <dbReference type="RuleBase" id="RU364069"/>
    </source>
</evidence>
<sequence>MELLDVDGAWLYTPEIMRDERGEFLEWFRGRTFQEKIGHPLSLAQANCSVSRKGVLRGIHFADAPPGQAKYVTCASGTVLDVVVDVRRGSPTFGRWAAVRLDAARHQGLYLAEGLGHAFMALTDDATVVYLCSQPYVAEAERAVDPLDPAIGIEWPTDIDIVLSAKDTHAPSLAQAAESGILPDYEECRAYIAEAAGVGPAR</sequence>
<protein>
    <recommendedName>
        <fullName evidence="3">dTDP-4-dehydrorhamnose 3,5-epimerase</fullName>
        <ecNumber evidence="3">5.1.3.13</ecNumber>
    </recommendedName>
    <alternativeName>
        <fullName evidence="3">Thymidine diphospho-4-keto-rhamnose 3,5-epimerase</fullName>
    </alternativeName>
</protein>
<dbReference type="EMBL" id="JAMCCK010000005">
    <property type="protein sequence ID" value="MCL3992445.1"/>
    <property type="molecule type" value="Genomic_DNA"/>
</dbReference>
<comment type="function">
    <text evidence="3">Catalyzes the epimerization of the C3' and C5'positions of dTDP-6-deoxy-D-xylo-4-hexulose, forming dTDP-6-deoxy-L-lyxo-4-hexulose.</text>
</comment>
<proteinExistence type="inferred from homology"/>
<comment type="pathway">
    <text evidence="3">Carbohydrate biosynthesis; dTDP-L-rhamnose biosynthesis.</text>
</comment>
<name>A0ABT0NLW6_9ACTN</name>
<dbReference type="SUPFAM" id="SSF51182">
    <property type="entry name" value="RmlC-like cupins"/>
    <property type="match status" value="1"/>
</dbReference>
<organism evidence="4 5">
    <name type="scientific">Streptomyces lavenduligriseus</name>
    <dbReference type="NCBI Taxonomy" id="67315"/>
    <lineage>
        <taxon>Bacteria</taxon>
        <taxon>Bacillati</taxon>
        <taxon>Actinomycetota</taxon>
        <taxon>Actinomycetes</taxon>
        <taxon>Kitasatosporales</taxon>
        <taxon>Streptomycetaceae</taxon>
        <taxon>Streptomyces</taxon>
    </lineage>
</organism>
<dbReference type="EC" id="5.1.3.13" evidence="3"/>
<comment type="catalytic activity">
    <reaction evidence="3">
        <text>dTDP-4-dehydro-6-deoxy-alpha-D-glucose = dTDP-4-dehydro-beta-L-rhamnose</text>
        <dbReference type="Rhea" id="RHEA:16969"/>
        <dbReference type="ChEBI" id="CHEBI:57649"/>
        <dbReference type="ChEBI" id="CHEBI:62830"/>
        <dbReference type="EC" id="5.1.3.13"/>
    </reaction>
</comment>
<evidence type="ECO:0000313" key="4">
    <source>
        <dbReference type="EMBL" id="MCL3992445.1"/>
    </source>
</evidence>
<dbReference type="RefSeq" id="WP_249456997.1">
    <property type="nucleotide sequence ID" value="NZ_JAMCCK010000005.1"/>
</dbReference>
<gene>
    <name evidence="4" type="primary">rfbC</name>
    <name evidence="4" type="ORF">M4438_02685</name>
</gene>
<evidence type="ECO:0000313" key="5">
    <source>
        <dbReference type="Proteomes" id="UP001202052"/>
    </source>
</evidence>
<comment type="caution">
    <text evidence="4">The sequence shown here is derived from an EMBL/GenBank/DDBJ whole genome shotgun (WGS) entry which is preliminary data.</text>
</comment>
<dbReference type="GO" id="GO:0008830">
    <property type="term" value="F:dTDP-4-dehydrorhamnose 3,5-epimerase activity"/>
    <property type="evidence" value="ECO:0007669"/>
    <property type="project" value="UniProtKB-EC"/>
</dbReference>
<evidence type="ECO:0000256" key="2">
    <source>
        <dbReference type="ARBA" id="ARBA00023235"/>
    </source>
</evidence>
<accession>A0ABT0NLW6</accession>
<keyword evidence="2 3" id="KW-0413">Isomerase</keyword>
<reference evidence="4 5" key="1">
    <citation type="submission" date="2022-05" db="EMBL/GenBank/DDBJ databases">
        <title>Genome Resource of Streptomyces lavenduligriseus GA1-1, a Strain with Broad-Spectrum Antifungal Activity against Phytopathogenic Fungi.</title>
        <authorList>
            <person name="Qi D."/>
        </authorList>
    </citation>
    <scope>NUCLEOTIDE SEQUENCE [LARGE SCALE GENOMIC DNA]</scope>
    <source>
        <strain evidence="4 5">GA1-1</strain>
    </source>
</reference>
<comment type="similarity">
    <text evidence="1 3">Belongs to the dTDP-4-dehydrorhamnose 3,5-epimerase family.</text>
</comment>
<dbReference type="CDD" id="cd00438">
    <property type="entry name" value="cupin_RmlC"/>
    <property type="match status" value="1"/>
</dbReference>
<dbReference type="PANTHER" id="PTHR21047">
    <property type="entry name" value="DTDP-6-DEOXY-D-GLUCOSE-3,5 EPIMERASE"/>
    <property type="match status" value="1"/>
</dbReference>
<dbReference type="Proteomes" id="UP001202052">
    <property type="component" value="Unassembled WGS sequence"/>
</dbReference>
<dbReference type="PANTHER" id="PTHR21047:SF2">
    <property type="entry name" value="THYMIDINE DIPHOSPHO-4-KETO-RHAMNOSE 3,5-EPIMERASE"/>
    <property type="match status" value="1"/>
</dbReference>
<dbReference type="InterPro" id="IPR000888">
    <property type="entry name" value="RmlC-like"/>
</dbReference>
<dbReference type="InterPro" id="IPR014710">
    <property type="entry name" value="RmlC-like_jellyroll"/>
</dbReference>
<evidence type="ECO:0000256" key="1">
    <source>
        <dbReference type="ARBA" id="ARBA00010154"/>
    </source>
</evidence>
<comment type="subunit">
    <text evidence="3">Homodimer.</text>
</comment>
<dbReference type="NCBIfam" id="TIGR01221">
    <property type="entry name" value="rmlC"/>
    <property type="match status" value="1"/>
</dbReference>
<dbReference type="Pfam" id="PF00908">
    <property type="entry name" value="dTDP_sugar_isom"/>
    <property type="match status" value="1"/>
</dbReference>
<keyword evidence="5" id="KW-1185">Reference proteome</keyword>